<protein>
    <recommendedName>
        <fullName evidence="2">RelA/SpoT domain-containing protein</fullName>
    </recommendedName>
</protein>
<reference evidence="3 4" key="1">
    <citation type="submission" date="2017-08" db="EMBL/GenBank/DDBJ databases">
        <title>Draft genome sequences of 64 type strains of genus Staph aureus.</title>
        <authorList>
            <person name="Cole K."/>
            <person name="Golubchik T."/>
            <person name="Russell J."/>
            <person name="Foster D."/>
            <person name="Llewelyn M."/>
            <person name="Wilson D."/>
            <person name="Crook D."/>
            <person name="Paul J."/>
        </authorList>
    </citation>
    <scope>NUCLEOTIDE SEQUENCE [LARGE SCALE GENOMIC DNA]</scope>
    <source>
        <strain evidence="3 4">DSM 29875</strain>
    </source>
</reference>
<comment type="caution">
    <text evidence="3">The sequence shown here is derived from an EMBL/GenBank/DDBJ whole genome shotgun (WGS) entry which is preliminary data.</text>
</comment>
<evidence type="ECO:0000259" key="2">
    <source>
        <dbReference type="Pfam" id="PF04607"/>
    </source>
</evidence>
<keyword evidence="4" id="KW-1185">Reference proteome</keyword>
<dbReference type="OrthoDB" id="2225292at2"/>
<dbReference type="InterPro" id="IPR043519">
    <property type="entry name" value="NT_sf"/>
</dbReference>
<evidence type="ECO:0000313" key="4">
    <source>
        <dbReference type="Proteomes" id="UP000242712"/>
    </source>
</evidence>
<accession>A0A2K4FEL8</accession>
<dbReference type="Gene3D" id="3.30.460.10">
    <property type="entry name" value="Beta Polymerase, domain 2"/>
    <property type="match status" value="1"/>
</dbReference>
<dbReference type="UniPathway" id="UPA00908">
    <property type="reaction ID" value="UER00884"/>
</dbReference>
<feature type="domain" description="RelA/SpoT" evidence="2">
    <location>
        <begin position="53"/>
        <end position="170"/>
    </location>
</feature>
<dbReference type="GO" id="GO:0015970">
    <property type="term" value="P:guanosine tetraphosphate biosynthetic process"/>
    <property type="evidence" value="ECO:0007669"/>
    <property type="project" value="UniProtKB-UniPathway"/>
</dbReference>
<proteinExistence type="predicted"/>
<dbReference type="Pfam" id="PF04607">
    <property type="entry name" value="RelA_SpoT"/>
    <property type="match status" value="1"/>
</dbReference>
<dbReference type="SUPFAM" id="SSF81301">
    <property type="entry name" value="Nucleotidyltransferase"/>
    <property type="match status" value="1"/>
</dbReference>
<evidence type="ECO:0000313" key="3">
    <source>
        <dbReference type="EMBL" id="POA09810.1"/>
    </source>
</evidence>
<dbReference type="Proteomes" id="UP000242712">
    <property type="component" value="Unassembled WGS sequence"/>
</dbReference>
<dbReference type="InterPro" id="IPR007685">
    <property type="entry name" value="RelA_SpoT"/>
</dbReference>
<organism evidence="3 4">
    <name type="scientific">Staphylococcus argensis</name>
    <dbReference type="NCBI Taxonomy" id="1607738"/>
    <lineage>
        <taxon>Bacteria</taxon>
        <taxon>Bacillati</taxon>
        <taxon>Bacillota</taxon>
        <taxon>Bacilli</taxon>
        <taxon>Bacillales</taxon>
        <taxon>Staphylococcaceae</taxon>
        <taxon>Staphylococcus</taxon>
    </lineage>
</organism>
<comment type="pathway">
    <text evidence="1">Purine metabolism; ppGpp biosynthesis; ppGpp from GTP: step 1/2.</text>
</comment>
<evidence type="ECO:0000256" key="1">
    <source>
        <dbReference type="ARBA" id="ARBA00004976"/>
    </source>
</evidence>
<name>A0A2K4FEL8_9STAP</name>
<dbReference type="AlphaFoldDB" id="A0A2K4FEL8"/>
<dbReference type="EMBL" id="PPPX01000001">
    <property type="protein sequence ID" value="POA09810.1"/>
    <property type="molecule type" value="Genomic_DNA"/>
</dbReference>
<gene>
    <name evidence="3" type="ORF">CD039_03430</name>
</gene>
<sequence>MNVNLKKTCVYKVMNYKGEIIDNAVIITLEKYINILTKNEIKLMINGVCNVKHRIKNYKCVIDKITRFNRNNKLGAFPLNKVLNDILGYRLVIDTSLSIKDLMLKIIAITELLPNNIKNKITILDSSKNDYQAIHLYFKLNNRSYPVELQIWRVCDKKRNKDSHFEYKQNYMKWHVRETELIDLYG</sequence>